<evidence type="ECO:0000256" key="3">
    <source>
        <dbReference type="ARBA" id="ARBA00022692"/>
    </source>
</evidence>
<dbReference type="AlphaFoldDB" id="A0A2S6HEG3"/>
<accession>A0A2S6HEG3</accession>
<evidence type="ECO:0000256" key="4">
    <source>
        <dbReference type="ARBA" id="ARBA00022989"/>
    </source>
</evidence>
<keyword evidence="5 6" id="KW-0472">Membrane</keyword>
<evidence type="ECO:0000313" key="8">
    <source>
        <dbReference type="Proteomes" id="UP000240010"/>
    </source>
</evidence>
<evidence type="ECO:0000256" key="1">
    <source>
        <dbReference type="ARBA" id="ARBA00004141"/>
    </source>
</evidence>
<feature type="transmembrane region" description="Helical" evidence="6">
    <location>
        <begin position="176"/>
        <end position="196"/>
    </location>
</feature>
<dbReference type="InterPro" id="IPR001727">
    <property type="entry name" value="GDT1-like"/>
</dbReference>
<comment type="similarity">
    <text evidence="2 6">Belongs to the GDT1 family.</text>
</comment>
<evidence type="ECO:0000256" key="2">
    <source>
        <dbReference type="ARBA" id="ARBA00009190"/>
    </source>
</evidence>
<comment type="subcellular location">
    <subcellularLocation>
        <location evidence="1 6">Membrane</location>
        <topology evidence="1 6">Multi-pass membrane protein</topology>
    </subcellularLocation>
</comment>
<proteinExistence type="inferred from homology"/>
<evidence type="ECO:0000256" key="5">
    <source>
        <dbReference type="ARBA" id="ARBA00023136"/>
    </source>
</evidence>
<dbReference type="EMBL" id="PTIZ01000005">
    <property type="protein sequence ID" value="PPK75783.1"/>
    <property type="molecule type" value="Genomic_DNA"/>
</dbReference>
<comment type="caution">
    <text evidence="7">The sequence shown here is derived from an EMBL/GenBank/DDBJ whole genome shotgun (WGS) entry which is preliminary data.</text>
</comment>
<dbReference type="Pfam" id="PF01169">
    <property type="entry name" value="GDT1"/>
    <property type="match status" value="2"/>
</dbReference>
<name>A0A2S6HEG3_9GAMM</name>
<keyword evidence="3 6" id="KW-0812">Transmembrane</keyword>
<organism evidence="7 8">
    <name type="scientific">Methylobacter tundripaludum</name>
    <dbReference type="NCBI Taxonomy" id="173365"/>
    <lineage>
        <taxon>Bacteria</taxon>
        <taxon>Pseudomonadati</taxon>
        <taxon>Pseudomonadota</taxon>
        <taxon>Gammaproteobacteria</taxon>
        <taxon>Methylococcales</taxon>
        <taxon>Methylococcaceae</taxon>
        <taxon>Methylobacter</taxon>
    </lineage>
</organism>
<feature type="transmembrane region" description="Helical" evidence="6">
    <location>
        <begin position="107"/>
        <end position="128"/>
    </location>
</feature>
<reference evidence="7 8" key="1">
    <citation type="submission" date="2018-02" db="EMBL/GenBank/DDBJ databases">
        <title>Subsurface microbial communities from deep shales in Ohio and West Virginia, USA.</title>
        <authorList>
            <person name="Wrighton K."/>
        </authorList>
    </citation>
    <scope>NUCLEOTIDE SEQUENCE [LARGE SCALE GENOMIC DNA]</scope>
    <source>
        <strain evidence="7 8">OWC-DMM</strain>
    </source>
</reference>
<keyword evidence="4 6" id="KW-1133">Transmembrane helix</keyword>
<evidence type="ECO:0000256" key="6">
    <source>
        <dbReference type="RuleBase" id="RU365102"/>
    </source>
</evidence>
<sequence length="235" mass="25079">MDHLQSYLQHFLTSLSTAPIVENLQSSLQHFLSLLSNGNFGEISATAATSFALIAAAEIGDKSQLVCMTLASRHRAMPVLLGAIAAFAFLNTLAVMFGIAIASWLPAYIVATIVAILFAAFGIHSLRVEMEDENEEIKEKSGHSIFFTTFLLITVAEFGDKTQLAVVGLSSTAAPIAVWLGSTVALASTSALGILAGRTILQKVPLVLLHRISGTIFLMLSVFAGYRAYISYIGL</sequence>
<protein>
    <recommendedName>
        <fullName evidence="6">GDT1 family protein</fullName>
    </recommendedName>
</protein>
<dbReference type="GO" id="GO:0016020">
    <property type="term" value="C:membrane"/>
    <property type="evidence" value="ECO:0007669"/>
    <property type="project" value="UniProtKB-SubCell"/>
</dbReference>
<feature type="transmembrane region" description="Helical" evidence="6">
    <location>
        <begin position="79"/>
        <end position="101"/>
    </location>
</feature>
<dbReference type="PANTHER" id="PTHR12608">
    <property type="entry name" value="TRANSMEMBRANE PROTEIN HTP-1 RELATED"/>
    <property type="match status" value="1"/>
</dbReference>
<dbReference type="PANTHER" id="PTHR12608:SF1">
    <property type="entry name" value="TRANSMEMBRANE PROTEIN 165"/>
    <property type="match status" value="1"/>
</dbReference>
<dbReference type="RefSeq" id="WP_006893238.1">
    <property type="nucleotide sequence ID" value="NZ_PTIZ01000005.1"/>
</dbReference>
<feature type="transmembrane region" description="Helical" evidence="6">
    <location>
        <begin position="140"/>
        <end position="156"/>
    </location>
</feature>
<dbReference type="OMA" id="ILGHAIC"/>
<dbReference type="GO" id="GO:0046873">
    <property type="term" value="F:metal ion transmembrane transporter activity"/>
    <property type="evidence" value="ECO:0007669"/>
    <property type="project" value="InterPro"/>
</dbReference>
<dbReference type="Proteomes" id="UP000240010">
    <property type="component" value="Unassembled WGS sequence"/>
</dbReference>
<feature type="transmembrane region" description="Helical" evidence="6">
    <location>
        <begin position="208"/>
        <end position="229"/>
    </location>
</feature>
<evidence type="ECO:0000313" key="7">
    <source>
        <dbReference type="EMBL" id="PPK75783.1"/>
    </source>
</evidence>
<gene>
    <name evidence="7" type="ORF">B0F87_105255</name>
</gene>